<feature type="transmembrane region" description="Helical" evidence="2">
    <location>
        <begin position="372"/>
        <end position="394"/>
    </location>
</feature>
<feature type="transmembrane region" description="Helical" evidence="2">
    <location>
        <begin position="253"/>
        <end position="272"/>
    </location>
</feature>
<comment type="caution">
    <text evidence="3">The sequence shown here is derived from an EMBL/GenBank/DDBJ whole genome shotgun (WGS) entry which is preliminary data.</text>
</comment>
<reference evidence="3 4" key="1">
    <citation type="journal article" date="2018" name="Sci. Rep.">
        <title>Raphidocelis subcapitata (=Pseudokirchneriella subcapitata) provides an insight into genome evolution and environmental adaptations in the Sphaeropleales.</title>
        <authorList>
            <person name="Suzuki S."/>
            <person name="Yamaguchi H."/>
            <person name="Nakajima N."/>
            <person name="Kawachi M."/>
        </authorList>
    </citation>
    <scope>NUCLEOTIDE SEQUENCE [LARGE SCALE GENOMIC DNA]</scope>
    <source>
        <strain evidence="3 4">NIES-35</strain>
    </source>
</reference>
<feature type="transmembrane region" description="Helical" evidence="2">
    <location>
        <begin position="334"/>
        <end position="360"/>
    </location>
</feature>
<organism evidence="3 4">
    <name type="scientific">Raphidocelis subcapitata</name>
    <dbReference type="NCBI Taxonomy" id="307507"/>
    <lineage>
        <taxon>Eukaryota</taxon>
        <taxon>Viridiplantae</taxon>
        <taxon>Chlorophyta</taxon>
        <taxon>core chlorophytes</taxon>
        <taxon>Chlorophyceae</taxon>
        <taxon>CS clade</taxon>
        <taxon>Sphaeropleales</taxon>
        <taxon>Selenastraceae</taxon>
        <taxon>Raphidocelis</taxon>
    </lineage>
</organism>
<evidence type="ECO:0000256" key="2">
    <source>
        <dbReference type="SAM" id="Phobius"/>
    </source>
</evidence>
<dbReference type="Proteomes" id="UP000247498">
    <property type="component" value="Unassembled WGS sequence"/>
</dbReference>
<keyword evidence="4" id="KW-1185">Reference proteome</keyword>
<dbReference type="InParanoid" id="A0A2V0NWW6"/>
<keyword evidence="2" id="KW-1133">Transmembrane helix</keyword>
<evidence type="ECO:0000313" key="3">
    <source>
        <dbReference type="EMBL" id="GBF92116.1"/>
    </source>
</evidence>
<feature type="transmembrane region" description="Helical" evidence="2">
    <location>
        <begin position="118"/>
        <end position="140"/>
    </location>
</feature>
<feature type="transmembrane region" description="Helical" evidence="2">
    <location>
        <begin position="224"/>
        <end position="247"/>
    </location>
</feature>
<gene>
    <name evidence="3" type="ORF">Rsub_04463</name>
</gene>
<dbReference type="EMBL" id="BDRX01000029">
    <property type="protein sequence ID" value="GBF92116.1"/>
    <property type="molecule type" value="Genomic_DNA"/>
</dbReference>
<accession>A0A2V0NWW6</accession>
<keyword evidence="2" id="KW-0812">Transmembrane</keyword>
<proteinExistence type="predicted"/>
<name>A0A2V0NWW6_9CHLO</name>
<keyword evidence="2" id="KW-0472">Membrane</keyword>
<evidence type="ECO:0000256" key="1">
    <source>
        <dbReference type="SAM" id="MobiDB-lite"/>
    </source>
</evidence>
<feature type="transmembrane region" description="Helical" evidence="2">
    <location>
        <begin position="406"/>
        <end position="425"/>
    </location>
</feature>
<protein>
    <submittedName>
        <fullName evidence="3">Uncharacterized protein</fullName>
    </submittedName>
</protein>
<evidence type="ECO:0000313" key="4">
    <source>
        <dbReference type="Proteomes" id="UP000247498"/>
    </source>
</evidence>
<feature type="region of interest" description="Disordered" evidence="1">
    <location>
        <begin position="173"/>
        <end position="193"/>
    </location>
</feature>
<dbReference type="AlphaFoldDB" id="A0A2V0NWW6"/>
<feature type="transmembrane region" description="Helical" evidence="2">
    <location>
        <begin position="45"/>
        <end position="72"/>
    </location>
</feature>
<sequence>MRAMAGAAAELAGSAAAWLLRSGSTASHAGGGAAFGAYLRAGVWLLLASGVLAGTLQLLLVAMRTAGVLVLLAATQAEALLLAALLAGATAALAARPWRRGGPLSPRALRDALARAGGAQRVLGVALMAAGAAIVLVSALQFQPLAPSLSGDASDDRAPLAFSLAAYCAAAPPGRGPHHARGRGRGAAGVDGPAPPTAASLSVSAVRFSARVACNLLLPAEMRFVFLPLAAGAPVLALPALACAGAMLAARIWLFATYAFAAAAVTAAWAGCMPATRAASGSAGAATPACPPPPLIVATQRQAQTRCMAAPPARAAPAASRPGSLLLVRLPVELLSAAAGAPRALVAVPRLLLCAWLAALRRGAIVPAAAAVSWWLGLLAWAIGACAAWVAALLTPQLAAARSAACTLLWCARAAAWPLFAYFSLCRTLLRCASAVAALRPALLSRAAARTRTASITGF</sequence>
<feature type="transmembrane region" description="Helical" evidence="2">
    <location>
        <begin position="79"/>
        <end position="98"/>
    </location>
</feature>